<dbReference type="AlphaFoldDB" id="A0A0V1CBT1"/>
<accession>A0A0V1CBT1</accession>
<dbReference type="OrthoDB" id="10526641at2759"/>
<proteinExistence type="predicted"/>
<keyword evidence="3" id="KW-1185">Reference proteome</keyword>
<dbReference type="EMBL" id="JYDI01000271">
    <property type="protein sequence ID" value="KRY46777.1"/>
    <property type="molecule type" value="Genomic_DNA"/>
</dbReference>
<evidence type="ECO:0000256" key="1">
    <source>
        <dbReference type="SAM" id="SignalP"/>
    </source>
</evidence>
<gene>
    <name evidence="2" type="ORF">T03_4692</name>
</gene>
<reference evidence="2 3" key="1">
    <citation type="submission" date="2015-01" db="EMBL/GenBank/DDBJ databases">
        <title>Evolution of Trichinella species and genotypes.</title>
        <authorList>
            <person name="Korhonen P.K."/>
            <person name="Edoardo P."/>
            <person name="Giuseppe L.R."/>
            <person name="Gasser R.B."/>
        </authorList>
    </citation>
    <scope>NUCLEOTIDE SEQUENCE [LARGE SCALE GENOMIC DNA]</scope>
    <source>
        <strain evidence="2">ISS120</strain>
    </source>
</reference>
<organism evidence="2 3">
    <name type="scientific">Trichinella britovi</name>
    <name type="common">Parasitic roundworm</name>
    <dbReference type="NCBI Taxonomy" id="45882"/>
    <lineage>
        <taxon>Eukaryota</taxon>
        <taxon>Metazoa</taxon>
        <taxon>Ecdysozoa</taxon>
        <taxon>Nematoda</taxon>
        <taxon>Enoplea</taxon>
        <taxon>Dorylaimia</taxon>
        <taxon>Trichinellida</taxon>
        <taxon>Trichinellidae</taxon>
        <taxon>Trichinella</taxon>
    </lineage>
</organism>
<sequence>MGSKLTTVIAAFLLIETQLGCVHHATSGFSSPRPKANKNQSETLVLSNQAGRCALASRRCRRLTIWKIFFQKFNCRVQNLNNAPQFGCLSASCQLLRARTSNTRGKICANVLFN</sequence>
<protein>
    <recommendedName>
        <fullName evidence="4">Secreted protein</fullName>
    </recommendedName>
</protein>
<comment type="caution">
    <text evidence="2">The sequence shown here is derived from an EMBL/GenBank/DDBJ whole genome shotgun (WGS) entry which is preliminary data.</text>
</comment>
<evidence type="ECO:0008006" key="4">
    <source>
        <dbReference type="Google" id="ProtNLM"/>
    </source>
</evidence>
<keyword evidence="1" id="KW-0732">Signal</keyword>
<evidence type="ECO:0000313" key="3">
    <source>
        <dbReference type="Proteomes" id="UP000054653"/>
    </source>
</evidence>
<feature type="chain" id="PRO_5006875779" description="Secreted protein" evidence="1">
    <location>
        <begin position="21"/>
        <end position="114"/>
    </location>
</feature>
<name>A0A0V1CBT1_TRIBR</name>
<feature type="signal peptide" evidence="1">
    <location>
        <begin position="1"/>
        <end position="20"/>
    </location>
</feature>
<evidence type="ECO:0000313" key="2">
    <source>
        <dbReference type="EMBL" id="KRY46777.1"/>
    </source>
</evidence>
<dbReference type="Proteomes" id="UP000054653">
    <property type="component" value="Unassembled WGS sequence"/>
</dbReference>